<evidence type="ECO:0000256" key="13">
    <source>
        <dbReference type="SAM" id="Phobius"/>
    </source>
</evidence>
<evidence type="ECO:0000256" key="12">
    <source>
        <dbReference type="ARBA" id="ARBA00023136"/>
    </source>
</evidence>
<feature type="transmembrane region" description="Helical" evidence="13">
    <location>
        <begin position="18"/>
        <end position="39"/>
    </location>
</feature>
<evidence type="ECO:0000256" key="9">
    <source>
        <dbReference type="ARBA" id="ARBA00022927"/>
    </source>
</evidence>
<dbReference type="NCBIfam" id="TIGR00739">
    <property type="entry name" value="yajC"/>
    <property type="match status" value="1"/>
</dbReference>
<comment type="subunit">
    <text evidence="4">Part of the SecDF-YidC-YajC translocase complex. The SecDF-YidC-YajC translocase forms a supercomplex with SecYEG, called the holo-translocon (HTL).</text>
</comment>
<evidence type="ECO:0000256" key="6">
    <source>
        <dbReference type="ARBA" id="ARBA00022448"/>
    </source>
</evidence>
<keyword evidence="9" id="KW-0653">Protein transport</keyword>
<keyword evidence="6" id="KW-0813">Transport</keyword>
<evidence type="ECO:0000313" key="15">
    <source>
        <dbReference type="Proteomes" id="UP000276254"/>
    </source>
</evidence>
<evidence type="ECO:0000256" key="8">
    <source>
        <dbReference type="ARBA" id="ARBA00022692"/>
    </source>
</evidence>
<evidence type="ECO:0000256" key="3">
    <source>
        <dbReference type="ARBA" id="ARBA00006742"/>
    </source>
</evidence>
<dbReference type="RefSeq" id="WP_121154200.1">
    <property type="nucleotide sequence ID" value="NZ_CP032829.1"/>
</dbReference>
<accession>A0A494TIL0</accession>
<evidence type="ECO:0000256" key="10">
    <source>
        <dbReference type="ARBA" id="ARBA00022989"/>
    </source>
</evidence>
<protein>
    <recommendedName>
        <fullName evidence="5">Sec translocon accessory complex subunit YajC</fullName>
    </recommendedName>
</protein>
<dbReference type="InterPro" id="IPR003849">
    <property type="entry name" value="Preprotein_translocase_YajC"/>
</dbReference>
<keyword evidence="7" id="KW-1003">Cell membrane</keyword>
<evidence type="ECO:0000313" key="14">
    <source>
        <dbReference type="EMBL" id="AYJ87172.1"/>
    </source>
</evidence>
<dbReference type="KEGG" id="spha:D3Y57_16105"/>
<dbReference type="Proteomes" id="UP000276254">
    <property type="component" value="Chromosome"/>
</dbReference>
<keyword evidence="12 13" id="KW-0472">Membrane</keyword>
<dbReference type="AlphaFoldDB" id="A0A494TIL0"/>
<dbReference type="SMART" id="SM01323">
    <property type="entry name" value="YajC"/>
    <property type="match status" value="1"/>
</dbReference>
<dbReference type="Pfam" id="PF02699">
    <property type="entry name" value="YajC"/>
    <property type="match status" value="1"/>
</dbReference>
<dbReference type="PRINTS" id="PR01853">
    <property type="entry name" value="YAJCTRNLCASE"/>
</dbReference>
<evidence type="ECO:0000256" key="11">
    <source>
        <dbReference type="ARBA" id="ARBA00023010"/>
    </source>
</evidence>
<gene>
    <name evidence="14" type="primary">yajC</name>
    <name evidence="14" type="ORF">D3Y57_16105</name>
</gene>
<organism evidence="14 15">
    <name type="scientific">Sphingomonas paeninsulae</name>
    <dbReference type="NCBI Taxonomy" id="2319844"/>
    <lineage>
        <taxon>Bacteria</taxon>
        <taxon>Pseudomonadati</taxon>
        <taxon>Pseudomonadota</taxon>
        <taxon>Alphaproteobacteria</taxon>
        <taxon>Sphingomonadales</taxon>
        <taxon>Sphingomonadaceae</taxon>
        <taxon>Sphingomonas</taxon>
    </lineage>
</organism>
<proteinExistence type="inferred from homology"/>
<dbReference type="EMBL" id="CP032829">
    <property type="protein sequence ID" value="AYJ87172.1"/>
    <property type="molecule type" value="Genomic_DNA"/>
</dbReference>
<sequence length="112" mass="11610">MFITPAYAQTAGAATGGIAAFMSPLIPVIFTIGIFYLLVFRPQQRAAKAHKARIAAVKKGDSVVTGGGLIGKVTRVEDDNVEIEIATGVKVKAIKTTLTDVTPLGGAKPAND</sequence>
<dbReference type="OrthoDB" id="9811406at2"/>
<dbReference type="PANTHER" id="PTHR33909:SF1">
    <property type="entry name" value="SEC TRANSLOCON ACCESSORY COMPLEX SUBUNIT YAJC"/>
    <property type="match status" value="1"/>
</dbReference>
<dbReference type="GO" id="GO:0015031">
    <property type="term" value="P:protein transport"/>
    <property type="evidence" value="ECO:0007669"/>
    <property type="project" value="UniProtKB-KW"/>
</dbReference>
<reference evidence="14 15" key="1">
    <citation type="submission" date="2018-09" db="EMBL/GenBank/DDBJ databases">
        <title>Sphingomonas peninsula sp. nov., isolated from fildes peninsula, Antarctic soil.</title>
        <authorList>
            <person name="Yingchao G."/>
        </authorList>
    </citation>
    <scope>NUCLEOTIDE SEQUENCE [LARGE SCALE GENOMIC DNA]</scope>
    <source>
        <strain evidence="14 15">YZ-8</strain>
    </source>
</reference>
<evidence type="ECO:0000256" key="4">
    <source>
        <dbReference type="ARBA" id="ARBA00011718"/>
    </source>
</evidence>
<dbReference type="GO" id="GO:0005886">
    <property type="term" value="C:plasma membrane"/>
    <property type="evidence" value="ECO:0007669"/>
    <property type="project" value="UniProtKB-SubCell"/>
</dbReference>
<keyword evidence="10 13" id="KW-1133">Transmembrane helix</keyword>
<comment type="subcellular location">
    <subcellularLocation>
        <location evidence="2">Cell membrane</location>
        <topology evidence="2">Single-pass membrane protein</topology>
    </subcellularLocation>
</comment>
<evidence type="ECO:0000256" key="5">
    <source>
        <dbReference type="ARBA" id="ARBA00014962"/>
    </source>
</evidence>
<comment type="similarity">
    <text evidence="3">Belongs to the YajC family.</text>
</comment>
<dbReference type="PANTHER" id="PTHR33909">
    <property type="entry name" value="SEC TRANSLOCON ACCESSORY COMPLEX SUBUNIT YAJC"/>
    <property type="match status" value="1"/>
</dbReference>
<comment type="function">
    <text evidence="1">The SecYEG-SecDF-YajC-YidC holo-translocon (HTL) protein secretase/insertase is a supercomplex required for protein secretion, insertion of proteins into membranes, and assembly of membrane protein complexes. While the SecYEG complex is essential for assembly of a number of proteins and complexes, the SecDF-YajC-YidC subcomplex facilitates these functions.</text>
</comment>
<keyword evidence="8 13" id="KW-0812">Transmembrane</keyword>
<keyword evidence="11" id="KW-0811">Translocation</keyword>
<evidence type="ECO:0000256" key="7">
    <source>
        <dbReference type="ARBA" id="ARBA00022475"/>
    </source>
</evidence>
<keyword evidence="15" id="KW-1185">Reference proteome</keyword>
<evidence type="ECO:0000256" key="1">
    <source>
        <dbReference type="ARBA" id="ARBA00002061"/>
    </source>
</evidence>
<name>A0A494TIL0_SPHPE</name>
<evidence type="ECO:0000256" key="2">
    <source>
        <dbReference type="ARBA" id="ARBA00004162"/>
    </source>
</evidence>